<dbReference type="RefSeq" id="XP_023350800.1">
    <property type="nucleotide sequence ID" value="XM_023495032.2"/>
</dbReference>
<feature type="signal peptide" evidence="2">
    <location>
        <begin position="1"/>
        <end position="27"/>
    </location>
</feature>
<reference evidence="4 5" key="1">
    <citation type="journal article" date="2011" name="Proc. Natl. Acad. Sci. U.S.A.">
        <title>Genetic diversity and population structure of the endangered marsupial Sarcophilus harrisii (Tasmanian devil).</title>
        <authorList>
            <person name="Miller W."/>
            <person name="Hayes V.M."/>
            <person name="Ratan A."/>
            <person name="Petersen D.C."/>
            <person name="Wittekindt N.E."/>
            <person name="Miller J."/>
            <person name="Walenz B."/>
            <person name="Knight J."/>
            <person name="Qi J."/>
            <person name="Zhao F."/>
            <person name="Wang Q."/>
            <person name="Bedoya-Reina O.C."/>
            <person name="Katiyar N."/>
            <person name="Tomsho L.P."/>
            <person name="Kasson L.M."/>
            <person name="Hardie R.A."/>
            <person name="Woodbridge P."/>
            <person name="Tindall E.A."/>
            <person name="Bertelsen M.F."/>
            <person name="Dixon D."/>
            <person name="Pyecroft S."/>
            <person name="Helgen K.M."/>
            <person name="Lesk A.M."/>
            <person name="Pringle T.H."/>
            <person name="Patterson N."/>
            <person name="Zhang Y."/>
            <person name="Kreiss A."/>
            <person name="Woods G.M."/>
            <person name="Jones M.E."/>
            <person name="Schuster S.C."/>
        </authorList>
    </citation>
    <scope>NUCLEOTIDE SEQUENCE [LARGE SCALE GENOMIC DNA]</scope>
</reference>
<dbReference type="InParanoid" id="G3VZX8"/>
<reference evidence="4" key="2">
    <citation type="submission" date="2025-08" db="UniProtKB">
        <authorList>
            <consortium name="Ensembl"/>
        </authorList>
    </citation>
    <scope>IDENTIFICATION</scope>
</reference>
<dbReference type="SUPFAM" id="SSF53474">
    <property type="entry name" value="alpha/beta-Hydrolases"/>
    <property type="match status" value="1"/>
</dbReference>
<feature type="chain" id="PRO_5029888145" description="Carboxylesterase type B domain-containing protein" evidence="2">
    <location>
        <begin position="28"/>
        <end position="500"/>
    </location>
</feature>
<evidence type="ECO:0000259" key="3">
    <source>
        <dbReference type="Pfam" id="PF00135"/>
    </source>
</evidence>
<organism evidence="4 5">
    <name type="scientific">Sarcophilus harrisii</name>
    <name type="common">Tasmanian devil</name>
    <name type="synonym">Sarcophilus laniarius</name>
    <dbReference type="NCBI Taxonomy" id="9305"/>
    <lineage>
        <taxon>Eukaryota</taxon>
        <taxon>Metazoa</taxon>
        <taxon>Chordata</taxon>
        <taxon>Craniata</taxon>
        <taxon>Vertebrata</taxon>
        <taxon>Euteleostomi</taxon>
        <taxon>Mammalia</taxon>
        <taxon>Metatheria</taxon>
        <taxon>Dasyuromorphia</taxon>
        <taxon>Dasyuridae</taxon>
        <taxon>Sarcophilus</taxon>
    </lineage>
</organism>
<accession>G3VZX8</accession>
<protein>
    <recommendedName>
        <fullName evidence="3">Carboxylesterase type B domain-containing protein</fullName>
    </recommendedName>
</protein>
<dbReference type="AlphaFoldDB" id="G3VZX8"/>
<dbReference type="Gene3D" id="3.40.50.1820">
    <property type="entry name" value="alpha/beta hydrolase"/>
    <property type="match status" value="1"/>
</dbReference>
<dbReference type="InterPro" id="IPR029058">
    <property type="entry name" value="AB_hydrolase_fold"/>
</dbReference>
<dbReference type="InterPro" id="IPR019819">
    <property type="entry name" value="Carboxylesterase_B_CS"/>
</dbReference>
<dbReference type="PANTHER" id="PTHR11559">
    <property type="entry name" value="CARBOXYLESTERASE"/>
    <property type="match status" value="1"/>
</dbReference>
<name>G3VZX8_SARHA</name>
<keyword evidence="5" id="KW-1185">Reference proteome</keyword>
<evidence type="ECO:0000313" key="5">
    <source>
        <dbReference type="Proteomes" id="UP000007648"/>
    </source>
</evidence>
<evidence type="ECO:0000256" key="2">
    <source>
        <dbReference type="SAM" id="SignalP"/>
    </source>
</evidence>
<dbReference type="ESTHER" id="sarha-g3vzx8">
    <property type="family name" value="Carb_B_Chordata"/>
</dbReference>
<sequence length="500" mass="56253">MGKTFLLSTVLTWGVLILLIPAQGAKSDDPTRTTEYGEIRGTHINIKRFDKGVNVFLGIPFARPPTGALRFSPPQPPEPWSEVREATSYPSMCLQDITNLESLRKFLNINFSITATSEDCLYLNIYVPDHAKEGARLPVMVWVHGGCLLSGSASMYDGSKLSASQNIVVVTIQYRLGLLGFFSTGDEHASGNWGYLDQVAALKWVQENIAHFGGDPGHVTVFEESIGGMRVSSYVLYPISKTLFYRQTMESRVVIHPGLTSFSSESITSHIANISACESYSSAAIVECLRNKTEREILAISKQFVIIPGMVNGQFFPKHSADLLTSAKFHHLPSIIGTNNYDWIIPVRLGISQFKEEITRENIREMLLSPLIKSMNPEDVNIFIDKYLGNTEDPKELRLRLQEMMGNLIFFMPSFRVARYQQSPSSQVYFYAFHHRLSMLKGTEPDYIEVNLADELRFIFGAQFLHRATKEENLIGEKIMVYWANFVKNGPALLADLQPE</sequence>
<reference evidence="4" key="3">
    <citation type="submission" date="2025-09" db="UniProtKB">
        <authorList>
            <consortium name="Ensembl"/>
        </authorList>
    </citation>
    <scope>IDENTIFICATION</scope>
</reference>
<proteinExistence type="inferred from homology"/>
<dbReference type="Proteomes" id="UP000007648">
    <property type="component" value="Unassembled WGS sequence"/>
</dbReference>
<evidence type="ECO:0000313" key="4">
    <source>
        <dbReference type="Ensembl" id="ENSSHAP00000008733.2"/>
    </source>
</evidence>
<dbReference type="GeneTree" id="ENSGT00940000155200"/>
<dbReference type="STRING" id="9305.ENSSHAP00000008733"/>
<dbReference type="PROSITE" id="PS00941">
    <property type="entry name" value="CARBOXYLESTERASE_B_2"/>
    <property type="match status" value="1"/>
</dbReference>
<dbReference type="Pfam" id="PF00135">
    <property type="entry name" value="COesterase"/>
    <property type="match status" value="1"/>
</dbReference>
<feature type="domain" description="Carboxylesterase type B" evidence="3">
    <location>
        <begin position="29"/>
        <end position="490"/>
    </location>
</feature>
<dbReference type="HOGENOM" id="CLU_006586_13_0_1"/>
<dbReference type="InterPro" id="IPR050309">
    <property type="entry name" value="Type-B_Carboxylest/Lipase"/>
</dbReference>
<dbReference type="GeneID" id="100928771"/>
<dbReference type="OrthoDB" id="3200163at2759"/>
<dbReference type="InterPro" id="IPR002018">
    <property type="entry name" value="CarbesteraseB"/>
</dbReference>
<dbReference type="eggNOG" id="KOG1516">
    <property type="taxonomic scope" value="Eukaryota"/>
</dbReference>
<comment type="similarity">
    <text evidence="1">Belongs to the type-B carboxylesterase/lipase family.</text>
</comment>
<keyword evidence="2" id="KW-0732">Signal</keyword>
<dbReference type="KEGG" id="shr:100928771"/>
<gene>
    <name evidence="4" type="primary">LOC100928771</name>
</gene>
<evidence type="ECO:0000256" key="1">
    <source>
        <dbReference type="ARBA" id="ARBA00005964"/>
    </source>
</evidence>
<dbReference type="Ensembl" id="ENSSHAT00000008805.2">
    <property type="protein sequence ID" value="ENSSHAP00000008733.2"/>
    <property type="gene ID" value="ENSSHAG00000007562.2"/>
</dbReference>